<dbReference type="RefSeq" id="XP_005835150.1">
    <property type="nucleotide sequence ID" value="XM_005835093.1"/>
</dbReference>
<organism evidence="4">
    <name type="scientific">Guillardia theta (strain CCMP2712)</name>
    <name type="common">Cryptophyte</name>
    <dbReference type="NCBI Taxonomy" id="905079"/>
    <lineage>
        <taxon>Eukaryota</taxon>
        <taxon>Cryptophyceae</taxon>
        <taxon>Pyrenomonadales</taxon>
        <taxon>Geminigeraceae</taxon>
        <taxon>Guillardia</taxon>
    </lineage>
</organism>
<dbReference type="KEGG" id="gtt:GUITHDRAFT_137101"/>
<reference evidence="6" key="2">
    <citation type="submission" date="2012-11" db="EMBL/GenBank/DDBJ databases">
        <authorList>
            <person name="Kuo A."/>
            <person name="Curtis B.A."/>
            <person name="Tanifuji G."/>
            <person name="Burki F."/>
            <person name="Gruber A."/>
            <person name="Irimia M."/>
            <person name="Maruyama S."/>
            <person name="Arias M.C."/>
            <person name="Ball S.G."/>
            <person name="Gile G.H."/>
            <person name="Hirakawa Y."/>
            <person name="Hopkins J.F."/>
            <person name="Rensing S.A."/>
            <person name="Schmutz J."/>
            <person name="Symeonidi A."/>
            <person name="Elias M."/>
            <person name="Eveleigh R.J."/>
            <person name="Herman E.K."/>
            <person name="Klute M.J."/>
            <person name="Nakayama T."/>
            <person name="Obornik M."/>
            <person name="Reyes-Prieto A."/>
            <person name="Armbrust E.V."/>
            <person name="Aves S.J."/>
            <person name="Beiko R.G."/>
            <person name="Coutinho P."/>
            <person name="Dacks J.B."/>
            <person name="Durnford D.G."/>
            <person name="Fast N.M."/>
            <person name="Green B.R."/>
            <person name="Grisdale C."/>
            <person name="Hempe F."/>
            <person name="Henrissat B."/>
            <person name="Hoppner M.P."/>
            <person name="Ishida K.-I."/>
            <person name="Kim E."/>
            <person name="Koreny L."/>
            <person name="Kroth P.G."/>
            <person name="Liu Y."/>
            <person name="Malik S.-B."/>
            <person name="Maier U.G."/>
            <person name="McRose D."/>
            <person name="Mock T."/>
            <person name="Neilson J.A."/>
            <person name="Onodera N.T."/>
            <person name="Poole A.M."/>
            <person name="Pritham E.J."/>
            <person name="Richards T.A."/>
            <person name="Rocap G."/>
            <person name="Roy S.W."/>
            <person name="Sarai C."/>
            <person name="Schaack S."/>
            <person name="Shirato S."/>
            <person name="Slamovits C.H."/>
            <person name="Spencer D.F."/>
            <person name="Suzuki S."/>
            <person name="Worden A.Z."/>
            <person name="Zauner S."/>
            <person name="Barry K."/>
            <person name="Bell C."/>
            <person name="Bharti A.K."/>
            <person name="Crow J.A."/>
            <person name="Grimwood J."/>
            <person name="Kramer R."/>
            <person name="Lindquist E."/>
            <person name="Lucas S."/>
            <person name="Salamov A."/>
            <person name="McFadden G.I."/>
            <person name="Lane C.E."/>
            <person name="Keeling P.J."/>
            <person name="Gray M.W."/>
            <person name="Grigoriev I.V."/>
            <person name="Archibald J.M."/>
        </authorList>
    </citation>
    <scope>NUCLEOTIDE SEQUENCE</scope>
    <source>
        <strain evidence="6">CCMP2712</strain>
    </source>
</reference>
<name>L1JJA3_GUITC</name>
<keyword evidence="3" id="KW-0812">Transmembrane</keyword>
<dbReference type="PANTHER" id="PTHR11247">
    <property type="entry name" value="PALMITOYL-PROTEIN THIOESTERASE/DOLICHYLDIPHOSPHATASE 1"/>
    <property type="match status" value="1"/>
</dbReference>
<dbReference type="SUPFAM" id="SSF53474">
    <property type="entry name" value="alpha/beta-Hydrolases"/>
    <property type="match status" value="1"/>
</dbReference>
<dbReference type="EMBL" id="JH992987">
    <property type="protein sequence ID" value="EKX48170.1"/>
    <property type="molecule type" value="Genomic_DNA"/>
</dbReference>
<evidence type="ECO:0000256" key="3">
    <source>
        <dbReference type="SAM" id="Phobius"/>
    </source>
</evidence>
<dbReference type="eggNOG" id="KOG2541">
    <property type="taxonomic scope" value="Eukaryota"/>
</dbReference>
<dbReference type="STRING" id="905079.L1JJA3"/>
<dbReference type="Gene3D" id="3.40.50.1820">
    <property type="entry name" value="alpha/beta hydrolase"/>
    <property type="match status" value="1"/>
</dbReference>
<gene>
    <name evidence="4" type="ORF">GUITHDRAFT_137101</name>
</gene>
<feature type="transmembrane region" description="Helical" evidence="3">
    <location>
        <begin position="21"/>
        <end position="38"/>
    </location>
</feature>
<dbReference type="Proteomes" id="UP000011087">
    <property type="component" value="Unassembled WGS sequence"/>
</dbReference>
<sequence>MAGGRDGGNRRGGRRRDRARLTMVASSALLVVLDWMVSECQGEASEMKTFTEDWESEYNHKMLMASVECVACNALQRYGHAGKEDTCMSHCFLVVPPDAEDQHCEEFCEKLRAANLLTSQPCMALGHCPAPLVRTEHLKEEMASEYRPVVIIGHHREETERFERQIADWTRLSLPGVYVRLLYLVNEHGTENRSLEYAYRMMLPLHKQGGFDLIAIGMGGILARGYVQACNAPPVKTLITYNTPHAGCKKQAKEDGNKIFAAHPDLEGKRDPYSPFVQSCVASAGVHLDHTRPHLYYSNASLLPDLNLQRPQHKFRPLDALDRMILVYGEADEATDPRESAWFEDEVISQQQDRKEADLRAPAGRA</sequence>
<dbReference type="InterPro" id="IPR029058">
    <property type="entry name" value="AB_hydrolase_fold"/>
</dbReference>
<evidence type="ECO:0000313" key="4">
    <source>
        <dbReference type="EMBL" id="EKX48170.1"/>
    </source>
</evidence>
<reference evidence="5" key="3">
    <citation type="submission" date="2016-03" db="UniProtKB">
        <authorList>
            <consortium name="EnsemblProtists"/>
        </authorList>
    </citation>
    <scope>IDENTIFICATION</scope>
</reference>
<dbReference type="AlphaFoldDB" id="L1JJA3"/>
<dbReference type="PANTHER" id="PTHR11247:SF8">
    <property type="entry name" value="PALMITOYL-PROTEIN THIOESTERASE 1"/>
    <property type="match status" value="1"/>
</dbReference>
<reference evidence="4 6" key="1">
    <citation type="journal article" date="2012" name="Nature">
        <title>Algal genomes reveal evolutionary mosaicism and the fate of nucleomorphs.</title>
        <authorList>
            <consortium name="DOE Joint Genome Institute"/>
            <person name="Curtis B.A."/>
            <person name="Tanifuji G."/>
            <person name="Burki F."/>
            <person name="Gruber A."/>
            <person name="Irimia M."/>
            <person name="Maruyama S."/>
            <person name="Arias M.C."/>
            <person name="Ball S.G."/>
            <person name="Gile G.H."/>
            <person name="Hirakawa Y."/>
            <person name="Hopkins J.F."/>
            <person name="Kuo A."/>
            <person name="Rensing S.A."/>
            <person name="Schmutz J."/>
            <person name="Symeonidi A."/>
            <person name="Elias M."/>
            <person name="Eveleigh R.J."/>
            <person name="Herman E.K."/>
            <person name="Klute M.J."/>
            <person name="Nakayama T."/>
            <person name="Obornik M."/>
            <person name="Reyes-Prieto A."/>
            <person name="Armbrust E.V."/>
            <person name="Aves S.J."/>
            <person name="Beiko R.G."/>
            <person name="Coutinho P."/>
            <person name="Dacks J.B."/>
            <person name="Durnford D.G."/>
            <person name="Fast N.M."/>
            <person name="Green B.R."/>
            <person name="Grisdale C.J."/>
            <person name="Hempel F."/>
            <person name="Henrissat B."/>
            <person name="Hoppner M.P."/>
            <person name="Ishida K."/>
            <person name="Kim E."/>
            <person name="Koreny L."/>
            <person name="Kroth P.G."/>
            <person name="Liu Y."/>
            <person name="Malik S.B."/>
            <person name="Maier U.G."/>
            <person name="McRose D."/>
            <person name="Mock T."/>
            <person name="Neilson J.A."/>
            <person name="Onodera N.T."/>
            <person name="Poole A.M."/>
            <person name="Pritham E.J."/>
            <person name="Richards T.A."/>
            <person name="Rocap G."/>
            <person name="Roy S.W."/>
            <person name="Sarai C."/>
            <person name="Schaack S."/>
            <person name="Shirato S."/>
            <person name="Slamovits C.H."/>
            <person name="Spencer D.F."/>
            <person name="Suzuki S."/>
            <person name="Worden A.Z."/>
            <person name="Zauner S."/>
            <person name="Barry K."/>
            <person name="Bell C."/>
            <person name="Bharti A.K."/>
            <person name="Crow J.A."/>
            <person name="Grimwood J."/>
            <person name="Kramer R."/>
            <person name="Lindquist E."/>
            <person name="Lucas S."/>
            <person name="Salamov A."/>
            <person name="McFadden G.I."/>
            <person name="Lane C.E."/>
            <person name="Keeling P.J."/>
            <person name="Gray M.W."/>
            <person name="Grigoriev I.V."/>
            <person name="Archibald J.M."/>
        </authorList>
    </citation>
    <scope>NUCLEOTIDE SEQUENCE</scope>
    <source>
        <strain evidence="4 6">CCMP2712</strain>
    </source>
</reference>
<dbReference type="GeneID" id="17304728"/>
<keyword evidence="3" id="KW-1133">Transmembrane helix</keyword>
<evidence type="ECO:0000256" key="1">
    <source>
        <dbReference type="ARBA" id="ARBA00022801"/>
    </source>
</evidence>
<accession>L1JJA3</accession>
<evidence type="ECO:0000313" key="5">
    <source>
        <dbReference type="EnsemblProtists" id="EKX48170"/>
    </source>
</evidence>
<feature type="region of interest" description="Disordered" evidence="2">
    <location>
        <begin position="347"/>
        <end position="366"/>
    </location>
</feature>
<keyword evidence="6" id="KW-1185">Reference proteome</keyword>
<dbReference type="GO" id="GO:0005764">
    <property type="term" value="C:lysosome"/>
    <property type="evidence" value="ECO:0007669"/>
    <property type="project" value="TreeGrafter"/>
</dbReference>
<evidence type="ECO:0000256" key="2">
    <source>
        <dbReference type="SAM" id="MobiDB-lite"/>
    </source>
</evidence>
<protein>
    <submittedName>
        <fullName evidence="4 5">Uncharacterized protein</fullName>
    </submittedName>
</protein>
<dbReference type="Pfam" id="PF02089">
    <property type="entry name" value="Palm_thioest"/>
    <property type="match status" value="1"/>
</dbReference>
<keyword evidence="3" id="KW-0472">Membrane</keyword>
<dbReference type="EnsemblProtists" id="EKX48170">
    <property type="protein sequence ID" value="EKX48170"/>
    <property type="gene ID" value="GUITHDRAFT_137101"/>
</dbReference>
<dbReference type="GO" id="GO:0016790">
    <property type="term" value="F:thiolester hydrolase activity"/>
    <property type="evidence" value="ECO:0007669"/>
    <property type="project" value="TreeGrafter"/>
</dbReference>
<keyword evidence="1" id="KW-0378">Hydrolase</keyword>
<dbReference type="PaxDb" id="55529-EKX48170"/>
<proteinExistence type="predicted"/>
<dbReference type="OrthoDB" id="10263094at2759"/>
<dbReference type="HOGENOM" id="CLU_757481_0_0_1"/>
<evidence type="ECO:0000313" key="6">
    <source>
        <dbReference type="Proteomes" id="UP000011087"/>
    </source>
</evidence>